<comment type="catalytic activity">
    <reaction evidence="5 6">
        <text>dTDP-beta-L-rhamnose + NADP(+) = dTDP-4-dehydro-beta-L-rhamnose + NADPH + H(+)</text>
        <dbReference type="Rhea" id="RHEA:21796"/>
        <dbReference type="ChEBI" id="CHEBI:15378"/>
        <dbReference type="ChEBI" id="CHEBI:57510"/>
        <dbReference type="ChEBI" id="CHEBI:57783"/>
        <dbReference type="ChEBI" id="CHEBI:58349"/>
        <dbReference type="ChEBI" id="CHEBI:62830"/>
        <dbReference type="EC" id="1.1.1.133"/>
    </reaction>
</comment>
<dbReference type="Gene3D" id="3.40.50.720">
    <property type="entry name" value="NAD(P)-binding Rossmann-like Domain"/>
    <property type="match status" value="1"/>
</dbReference>
<dbReference type="Proteomes" id="UP001595630">
    <property type="component" value="Unassembled WGS sequence"/>
</dbReference>
<keyword evidence="6 8" id="KW-0560">Oxidoreductase</keyword>
<comment type="similarity">
    <text evidence="2 6">Belongs to the dTDP-4-dehydrorhamnose reductase family.</text>
</comment>
<protein>
    <recommendedName>
        <fullName evidence="4 6">dTDP-4-dehydrorhamnose reductase</fullName>
        <ecNumber evidence="3 6">1.1.1.133</ecNumber>
    </recommendedName>
</protein>
<keyword evidence="6" id="KW-0521">NADP</keyword>
<accession>A0ABV7T6E1</accession>
<feature type="domain" description="RmlD-like substrate binding" evidence="7">
    <location>
        <begin position="1"/>
        <end position="291"/>
    </location>
</feature>
<evidence type="ECO:0000256" key="6">
    <source>
        <dbReference type="RuleBase" id="RU364082"/>
    </source>
</evidence>
<comment type="caution">
    <text evidence="8">The sequence shown here is derived from an EMBL/GenBank/DDBJ whole genome shotgun (WGS) entry which is preliminary data.</text>
</comment>
<dbReference type="NCBIfam" id="TIGR01214">
    <property type="entry name" value="rmlD"/>
    <property type="match status" value="1"/>
</dbReference>
<dbReference type="InterPro" id="IPR029903">
    <property type="entry name" value="RmlD-like-bd"/>
</dbReference>
<dbReference type="Gene3D" id="3.90.25.10">
    <property type="entry name" value="UDP-galactose 4-epimerase, domain 1"/>
    <property type="match status" value="1"/>
</dbReference>
<dbReference type="PANTHER" id="PTHR10491">
    <property type="entry name" value="DTDP-4-DEHYDRORHAMNOSE REDUCTASE"/>
    <property type="match status" value="1"/>
</dbReference>
<dbReference type="EC" id="1.1.1.133" evidence="3 6"/>
<dbReference type="GO" id="GO:0008831">
    <property type="term" value="F:dTDP-4-dehydrorhamnose reductase activity"/>
    <property type="evidence" value="ECO:0007669"/>
    <property type="project" value="UniProtKB-EC"/>
</dbReference>
<reference evidence="9" key="1">
    <citation type="journal article" date="2019" name="Int. J. Syst. Evol. Microbiol.">
        <title>The Global Catalogue of Microorganisms (GCM) 10K type strain sequencing project: providing services to taxonomists for standard genome sequencing and annotation.</title>
        <authorList>
            <consortium name="The Broad Institute Genomics Platform"/>
            <consortium name="The Broad Institute Genome Sequencing Center for Infectious Disease"/>
            <person name="Wu L."/>
            <person name="Ma J."/>
        </authorList>
    </citation>
    <scope>NUCLEOTIDE SEQUENCE [LARGE SCALE GENOMIC DNA]</scope>
    <source>
        <strain evidence="9">KCTC 42447</strain>
    </source>
</reference>
<dbReference type="Pfam" id="PF04321">
    <property type="entry name" value="RmlD_sub_bind"/>
    <property type="match status" value="1"/>
</dbReference>
<organism evidence="8 9">
    <name type="scientific">Stutzerimonas tarimensis</name>
    <dbReference type="NCBI Taxonomy" id="1507735"/>
    <lineage>
        <taxon>Bacteria</taxon>
        <taxon>Pseudomonadati</taxon>
        <taxon>Pseudomonadota</taxon>
        <taxon>Gammaproteobacteria</taxon>
        <taxon>Pseudomonadales</taxon>
        <taxon>Pseudomonadaceae</taxon>
        <taxon>Stutzerimonas</taxon>
    </lineage>
</organism>
<dbReference type="PANTHER" id="PTHR10491:SF4">
    <property type="entry name" value="METHIONINE ADENOSYLTRANSFERASE 2 SUBUNIT BETA"/>
    <property type="match status" value="1"/>
</dbReference>
<dbReference type="CDD" id="cd05254">
    <property type="entry name" value="dTDP_HR_like_SDR_e"/>
    <property type="match status" value="1"/>
</dbReference>
<sequence>MRILVCGASGQVGHELIRRGTLRGLQVTGLSHAELDITDESGVSQAVRQLRPELIVNAAAFTQVDAAESRPEIVYAVNRDGVRYLARAAREHAVPVLHMSTDYVFSGDSATPYRESDPTSPTGVYGSSKLAGEQVLQEELEQALILRTSWVFGAHGRNFVKTMLRLGTERDVLSVVDDQVGCPTFAGGLAEVLLELASRYAASGNLRWGLYHYSGSPTCSWFGFANEIFRQAAATGLLARVPDVKPIATAQYPTPARRPAWSVLDSSLFQETFGITARDWRDDLAEVIGDLSNRPTCERRA</sequence>
<evidence type="ECO:0000256" key="4">
    <source>
        <dbReference type="ARBA" id="ARBA00017099"/>
    </source>
</evidence>
<evidence type="ECO:0000259" key="7">
    <source>
        <dbReference type="Pfam" id="PF04321"/>
    </source>
</evidence>
<evidence type="ECO:0000313" key="8">
    <source>
        <dbReference type="EMBL" id="MFC3607161.1"/>
    </source>
</evidence>
<evidence type="ECO:0000256" key="1">
    <source>
        <dbReference type="ARBA" id="ARBA00004781"/>
    </source>
</evidence>
<dbReference type="SUPFAM" id="SSF51735">
    <property type="entry name" value="NAD(P)-binding Rossmann-fold domains"/>
    <property type="match status" value="1"/>
</dbReference>
<proteinExistence type="inferred from homology"/>
<evidence type="ECO:0000256" key="5">
    <source>
        <dbReference type="ARBA" id="ARBA00048200"/>
    </source>
</evidence>
<comment type="function">
    <text evidence="6">Catalyzes the reduction of dTDP-6-deoxy-L-lyxo-4-hexulose to yield dTDP-L-rhamnose.</text>
</comment>
<comment type="cofactor">
    <cofactor evidence="6">
        <name>Mg(2+)</name>
        <dbReference type="ChEBI" id="CHEBI:18420"/>
    </cofactor>
    <text evidence="6">Binds 1 Mg(2+) ion per monomer.</text>
</comment>
<keyword evidence="9" id="KW-1185">Reference proteome</keyword>
<dbReference type="EMBL" id="JBHRXZ010000015">
    <property type="protein sequence ID" value="MFC3607161.1"/>
    <property type="molecule type" value="Genomic_DNA"/>
</dbReference>
<evidence type="ECO:0000313" key="9">
    <source>
        <dbReference type="Proteomes" id="UP001595630"/>
    </source>
</evidence>
<gene>
    <name evidence="8" type="primary">rfbD</name>
    <name evidence="8" type="ORF">ACFOMF_05130</name>
</gene>
<dbReference type="InterPro" id="IPR036291">
    <property type="entry name" value="NAD(P)-bd_dom_sf"/>
</dbReference>
<evidence type="ECO:0000256" key="3">
    <source>
        <dbReference type="ARBA" id="ARBA00012929"/>
    </source>
</evidence>
<name>A0ABV7T6E1_9GAMM</name>
<evidence type="ECO:0000256" key="2">
    <source>
        <dbReference type="ARBA" id="ARBA00010944"/>
    </source>
</evidence>
<dbReference type="InterPro" id="IPR005913">
    <property type="entry name" value="dTDP_dehydrorham_reduct"/>
</dbReference>
<comment type="pathway">
    <text evidence="1 6">Carbohydrate biosynthesis; dTDP-L-rhamnose biosynthesis.</text>
</comment>
<dbReference type="RefSeq" id="WP_386361885.1">
    <property type="nucleotide sequence ID" value="NZ_JBHRXZ010000015.1"/>
</dbReference>